<dbReference type="EMBL" id="JAIWYP010000014">
    <property type="protein sequence ID" value="KAH3710404.1"/>
    <property type="molecule type" value="Genomic_DNA"/>
</dbReference>
<proteinExistence type="predicted"/>
<organism evidence="2 3">
    <name type="scientific">Dreissena polymorpha</name>
    <name type="common">Zebra mussel</name>
    <name type="synonym">Mytilus polymorpha</name>
    <dbReference type="NCBI Taxonomy" id="45954"/>
    <lineage>
        <taxon>Eukaryota</taxon>
        <taxon>Metazoa</taxon>
        <taxon>Spiralia</taxon>
        <taxon>Lophotrochozoa</taxon>
        <taxon>Mollusca</taxon>
        <taxon>Bivalvia</taxon>
        <taxon>Autobranchia</taxon>
        <taxon>Heteroconchia</taxon>
        <taxon>Euheterodonta</taxon>
        <taxon>Imparidentia</taxon>
        <taxon>Neoheterodontei</taxon>
        <taxon>Myida</taxon>
        <taxon>Dreissenoidea</taxon>
        <taxon>Dreissenidae</taxon>
        <taxon>Dreissena</taxon>
    </lineage>
</organism>
<gene>
    <name evidence="2" type="ORF">DPMN_069883</name>
</gene>
<name>A0A9D4BV98_DREPO</name>
<reference evidence="2" key="2">
    <citation type="submission" date="2020-11" db="EMBL/GenBank/DDBJ databases">
        <authorList>
            <person name="McCartney M.A."/>
            <person name="Auch B."/>
            <person name="Kono T."/>
            <person name="Mallez S."/>
            <person name="Becker A."/>
            <person name="Gohl D.M."/>
            <person name="Silverstein K.A.T."/>
            <person name="Koren S."/>
            <person name="Bechman K.B."/>
            <person name="Herman A."/>
            <person name="Abrahante J.E."/>
            <person name="Garbe J."/>
        </authorList>
    </citation>
    <scope>NUCLEOTIDE SEQUENCE</scope>
    <source>
        <strain evidence="2">Duluth1</strain>
        <tissue evidence="2">Whole animal</tissue>
    </source>
</reference>
<dbReference type="AlphaFoldDB" id="A0A9D4BV98"/>
<reference evidence="2" key="1">
    <citation type="journal article" date="2019" name="bioRxiv">
        <title>The Genome of the Zebra Mussel, Dreissena polymorpha: A Resource for Invasive Species Research.</title>
        <authorList>
            <person name="McCartney M.A."/>
            <person name="Auch B."/>
            <person name="Kono T."/>
            <person name="Mallez S."/>
            <person name="Zhang Y."/>
            <person name="Obille A."/>
            <person name="Becker A."/>
            <person name="Abrahante J.E."/>
            <person name="Garbe J."/>
            <person name="Badalamenti J.P."/>
            <person name="Herman A."/>
            <person name="Mangelson H."/>
            <person name="Liachko I."/>
            <person name="Sullivan S."/>
            <person name="Sone E.D."/>
            <person name="Koren S."/>
            <person name="Silverstein K.A.T."/>
            <person name="Beckman K.B."/>
            <person name="Gohl D.M."/>
        </authorList>
    </citation>
    <scope>NUCLEOTIDE SEQUENCE</scope>
    <source>
        <strain evidence="2">Duluth1</strain>
        <tissue evidence="2">Whole animal</tissue>
    </source>
</reference>
<sequence>MVQSIPYSETQTNFANLSVEMLPSSISTRICLRPLDVVKLLDKEAHNNKHTNVEQGSPEHKSQMSSKEALNTSTFTDCKVRLPAKYTSRKILNSMRNVLTFEN</sequence>
<accession>A0A9D4BV98</accession>
<evidence type="ECO:0000313" key="3">
    <source>
        <dbReference type="Proteomes" id="UP000828390"/>
    </source>
</evidence>
<keyword evidence="3" id="KW-1185">Reference proteome</keyword>
<evidence type="ECO:0000256" key="1">
    <source>
        <dbReference type="SAM" id="MobiDB-lite"/>
    </source>
</evidence>
<dbReference type="Proteomes" id="UP000828390">
    <property type="component" value="Unassembled WGS sequence"/>
</dbReference>
<protein>
    <submittedName>
        <fullName evidence="2">Uncharacterized protein</fullName>
    </submittedName>
</protein>
<comment type="caution">
    <text evidence="2">The sequence shown here is derived from an EMBL/GenBank/DDBJ whole genome shotgun (WGS) entry which is preliminary data.</text>
</comment>
<feature type="region of interest" description="Disordered" evidence="1">
    <location>
        <begin position="48"/>
        <end position="70"/>
    </location>
</feature>
<evidence type="ECO:0000313" key="2">
    <source>
        <dbReference type="EMBL" id="KAH3710404.1"/>
    </source>
</evidence>